<keyword evidence="4" id="KW-0597">Phosphoprotein</keyword>
<keyword evidence="5" id="KW-0436">Ligase</keyword>
<dbReference type="FunFam" id="1.10.1200.10:FF:000005">
    <property type="entry name" value="Nonribosomal peptide synthetase 1"/>
    <property type="match status" value="1"/>
</dbReference>
<dbReference type="InterPro" id="IPR029058">
    <property type="entry name" value="AB_hydrolase_fold"/>
</dbReference>
<dbReference type="PANTHER" id="PTHR45398">
    <property type="match status" value="1"/>
</dbReference>
<protein>
    <submittedName>
        <fullName evidence="7">Amino acid adenylation domain-containing protein</fullName>
    </submittedName>
</protein>
<dbReference type="InterPro" id="IPR023213">
    <property type="entry name" value="CAT-like_dom_sf"/>
</dbReference>
<dbReference type="CDD" id="cd17646">
    <property type="entry name" value="A_NRPS_AB3403-like"/>
    <property type="match status" value="1"/>
</dbReference>
<dbReference type="FunFam" id="3.40.50.12780:FF:000012">
    <property type="entry name" value="Non-ribosomal peptide synthetase"/>
    <property type="match status" value="1"/>
</dbReference>
<evidence type="ECO:0000256" key="3">
    <source>
        <dbReference type="ARBA" id="ARBA00022450"/>
    </source>
</evidence>
<dbReference type="Pfam" id="PF13193">
    <property type="entry name" value="AMP-binding_C"/>
    <property type="match status" value="1"/>
</dbReference>
<accession>A0A8I1E7B4</accession>
<evidence type="ECO:0000256" key="4">
    <source>
        <dbReference type="ARBA" id="ARBA00022553"/>
    </source>
</evidence>
<dbReference type="InterPro" id="IPR036736">
    <property type="entry name" value="ACP-like_sf"/>
</dbReference>
<comment type="cofactor">
    <cofactor evidence="1">
        <name>pantetheine 4'-phosphate</name>
        <dbReference type="ChEBI" id="CHEBI:47942"/>
    </cofactor>
</comment>
<dbReference type="GO" id="GO:0044550">
    <property type="term" value="P:secondary metabolite biosynthetic process"/>
    <property type="evidence" value="ECO:0007669"/>
    <property type="project" value="UniProtKB-ARBA"/>
</dbReference>
<dbReference type="SUPFAM" id="SSF52777">
    <property type="entry name" value="CoA-dependent acyltransferases"/>
    <property type="match status" value="2"/>
</dbReference>
<dbReference type="RefSeq" id="WP_198712485.1">
    <property type="nucleotide sequence ID" value="NZ_JAEILH010000037.1"/>
</dbReference>
<dbReference type="Gene3D" id="2.30.38.10">
    <property type="entry name" value="Luciferase, Domain 3"/>
    <property type="match status" value="1"/>
</dbReference>
<dbReference type="InterPro" id="IPR009081">
    <property type="entry name" value="PP-bd_ACP"/>
</dbReference>
<dbReference type="Gene3D" id="3.40.50.1820">
    <property type="entry name" value="alpha/beta hydrolase"/>
    <property type="match status" value="1"/>
</dbReference>
<evidence type="ECO:0000256" key="2">
    <source>
        <dbReference type="ARBA" id="ARBA00006432"/>
    </source>
</evidence>
<comment type="similarity">
    <text evidence="2">Belongs to the ATP-dependent AMP-binding enzyme family.</text>
</comment>
<dbReference type="InterPro" id="IPR010071">
    <property type="entry name" value="AA_adenyl_dom"/>
</dbReference>
<comment type="caution">
    <text evidence="7">The sequence shown here is derived from an EMBL/GenBank/DDBJ whole genome shotgun (WGS) entry which is preliminary data.</text>
</comment>
<dbReference type="GO" id="GO:0016874">
    <property type="term" value="F:ligase activity"/>
    <property type="evidence" value="ECO:0007669"/>
    <property type="project" value="UniProtKB-KW"/>
</dbReference>
<evidence type="ECO:0000313" key="8">
    <source>
        <dbReference type="Proteomes" id="UP000645865"/>
    </source>
</evidence>
<dbReference type="Pfam" id="PF00501">
    <property type="entry name" value="AMP-binding"/>
    <property type="match status" value="1"/>
</dbReference>
<dbReference type="InterPro" id="IPR001242">
    <property type="entry name" value="Condensation_dom"/>
</dbReference>
<dbReference type="InterPro" id="IPR000873">
    <property type="entry name" value="AMP-dep_synth/lig_dom"/>
</dbReference>
<dbReference type="Pfam" id="PF00550">
    <property type="entry name" value="PP-binding"/>
    <property type="match status" value="1"/>
</dbReference>
<dbReference type="Pfam" id="PF00975">
    <property type="entry name" value="Thioesterase"/>
    <property type="match status" value="1"/>
</dbReference>
<organism evidence="7 8">
    <name type="scientific">Pseudomonas rhodesiae</name>
    <dbReference type="NCBI Taxonomy" id="76760"/>
    <lineage>
        <taxon>Bacteria</taxon>
        <taxon>Pseudomonadati</taxon>
        <taxon>Pseudomonadota</taxon>
        <taxon>Gammaproteobacteria</taxon>
        <taxon>Pseudomonadales</taxon>
        <taxon>Pseudomonadaceae</taxon>
        <taxon>Pseudomonas</taxon>
    </lineage>
</organism>
<name>A0A8I1E7B4_9PSED</name>
<dbReference type="InterPro" id="IPR001031">
    <property type="entry name" value="Thioesterase"/>
</dbReference>
<dbReference type="InterPro" id="IPR020845">
    <property type="entry name" value="AMP-binding_CS"/>
</dbReference>
<sequence length="1365" mass="151829">MDTQVAQRIVKRFIGLPLEQRRVYLQKMLAEDVSPANLPIPVTRDEAPQLLLSYAQERQWFIWQLEPDSAAYHLPTALRLRGPLDVAALQRSFDSLVARHETLRTCLRQDGERRVQVVDPQATVRIQSMEIDQAQVTDRLDALIAQPFDLQNGPLLRVALMRLDAQEHVLVLVQHHVVSDGHSMQIMVEELVQLYAAYAQGYEAQLPALPIQYADYALWQRAWMEAGEQDRQLDYWRGRLGGEQPVLALPFDHARPLLQSHRGASLDIALPAGLVAALRDLAQREGVTIFMLLLASFQVLMYRYSGQPDIRIGVPTANRNRVETERLIGFFVNTQVIRADIDGQMSVSTLLQQVRARALEAQAHQDLPFEQLVLALQPERNLSHNPLFQVMFNHQADTRKAGSAQSPGLLQVESLEWQSRTAQFDLSLDTRESADGIWAALTYATDLFDGPTVQRMAMHWQHLLQGMAQDARQPIGELEMLDRDERHRIVHGWNATAQAYPLHRCVHYLIETQVEHTPEAPALYFAEQSLSYAELNRRANRLAHRLIALGVGPDVLVGLAVERCVEMVVGLLAVLKAGGAYVPLDPEYPRERLGYMLQDSAVKLLLTQTQVLQALPIPAGLEVLLLDEERHDGFSDANPNVALDGEHLAYVIYTSGSTGKPKGAGNRHGALTNRLCWMQDAYCLDARDAVLQKTPFSFDVSVWEFFWPLMTGAQLVVAAPGDHRDPERLIGLIDRHQVTTLHFVPSMLQAFVQDPGVIRCQSLRRIVCSGEALPVDVQQQVFAKLPWAGLYNLYGPTEAAIDVTHWTCVAEDCDSVPIGRPIANLATYVLDAQLMPVPAGVSGELYLGGVGLARSYHQRPALTAERFVPCPFHAGARLYRSGDRVRQRSDGVIEYLGRLDHQVKLRGLRIELGEIEARVLEHEWVRAASVQVLEGKHLVAYVVLHDAVEGWRDALSAHLARHLPDFMVPGQWVVLDRMPLSPNGKLDRKALPTPDAPQQAAYLAPQSVHEQQLAAIWSDLLGVPRVGLRDNFFELGGHSLLVLLLKERIRAATGVSVSVAQLMLNPTVQGQVDSLHGSTRSDLLVPLNSGAPGTPLFVFHPSYGSVHCYKAIALALRDQRPVIGVICRALAQEGGEVPSWTSMVEDYTAQLLGAQPQGAFRLAGWSLGGNLAMEVAYRLEQAGREVACVGWIDAPPPYRVAGFWDAQTAAEERVVSVSEQRAEMLGVLFPHHAEQIHAVWLGSRDEGDDTQRWARVDSWAQRTLGTAYEGLRHELLEGSEAQVSWEVKRLLDLRLQDADYAPIKAPIACWWASRSKGGQHRELIESSMRAVIGAAGITQSTLIDTTHDRIVDNPQFVGSFASVMG</sequence>
<dbReference type="SUPFAM" id="SSF53474">
    <property type="entry name" value="alpha/beta-Hydrolases"/>
    <property type="match status" value="1"/>
</dbReference>
<dbReference type="NCBIfam" id="TIGR01733">
    <property type="entry name" value="AA-adenyl-dom"/>
    <property type="match status" value="1"/>
</dbReference>
<dbReference type="FunFam" id="3.30.559.30:FF:000001">
    <property type="entry name" value="Non-ribosomal peptide synthetase"/>
    <property type="match status" value="1"/>
</dbReference>
<evidence type="ECO:0000313" key="7">
    <source>
        <dbReference type="EMBL" id="MBI6626431.1"/>
    </source>
</evidence>
<keyword evidence="3" id="KW-0596">Phosphopantetheine</keyword>
<dbReference type="InterPro" id="IPR045851">
    <property type="entry name" value="AMP-bd_C_sf"/>
</dbReference>
<reference evidence="7" key="1">
    <citation type="submission" date="2020-12" db="EMBL/GenBank/DDBJ databases">
        <title>Comparative genomic insights into the epidemiology and virulence of plant pathogenic Pseudomonads from Turkey.</title>
        <authorList>
            <person name="Dillon M."/>
            <person name="Ruiz-Bedoya T."/>
            <person name="Bendalovic-Torma C."/>
            <person name="Guttman K.M."/>
            <person name="Kwak H."/>
            <person name="Middleton M.A."/>
            <person name="Wang P.W."/>
            <person name="Horuz S."/>
            <person name="Aysan Y."/>
            <person name="Guttman D.S."/>
        </authorList>
    </citation>
    <scope>NUCLEOTIDE SEQUENCE</scope>
    <source>
        <strain evidence="7">S5_IA_3a</strain>
    </source>
</reference>
<evidence type="ECO:0000259" key="6">
    <source>
        <dbReference type="PROSITE" id="PS50075"/>
    </source>
</evidence>
<dbReference type="SMART" id="SM00823">
    <property type="entry name" value="PKS_PP"/>
    <property type="match status" value="1"/>
</dbReference>
<dbReference type="Proteomes" id="UP000645865">
    <property type="component" value="Unassembled WGS sequence"/>
</dbReference>
<dbReference type="FunFam" id="3.40.50.980:FF:000002">
    <property type="entry name" value="Enterobactin synthetase component F"/>
    <property type="match status" value="1"/>
</dbReference>
<dbReference type="FunFam" id="3.30.300.30:FF:000010">
    <property type="entry name" value="Enterobactin synthetase component F"/>
    <property type="match status" value="1"/>
</dbReference>
<dbReference type="InterPro" id="IPR025110">
    <property type="entry name" value="AMP-bd_C"/>
</dbReference>
<dbReference type="Gene3D" id="3.30.559.30">
    <property type="entry name" value="Nonribosomal peptide synthetase, condensation domain"/>
    <property type="match status" value="1"/>
</dbReference>
<dbReference type="FunFam" id="2.30.38.10:FF:000001">
    <property type="entry name" value="Non-ribosomal peptide synthetase PvdI"/>
    <property type="match status" value="1"/>
</dbReference>
<dbReference type="FunFam" id="3.40.50.980:FF:000001">
    <property type="entry name" value="Non-ribosomal peptide synthetase"/>
    <property type="match status" value="1"/>
</dbReference>
<dbReference type="PROSITE" id="PS50075">
    <property type="entry name" value="CARRIER"/>
    <property type="match status" value="1"/>
</dbReference>
<dbReference type="PROSITE" id="PS00455">
    <property type="entry name" value="AMP_BINDING"/>
    <property type="match status" value="1"/>
</dbReference>
<dbReference type="PANTHER" id="PTHR45398:SF1">
    <property type="entry name" value="ENZYME, PUTATIVE (JCVI)-RELATED"/>
    <property type="match status" value="1"/>
</dbReference>
<dbReference type="Gene3D" id="3.30.300.30">
    <property type="match status" value="1"/>
</dbReference>
<dbReference type="SUPFAM" id="SSF56801">
    <property type="entry name" value="Acetyl-CoA synthetase-like"/>
    <property type="match status" value="1"/>
</dbReference>
<dbReference type="Pfam" id="PF00668">
    <property type="entry name" value="Condensation"/>
    <property type="match status" value="1"/>
</dbReference>
<dbReference type="Gene3D" id="3.40.50.980">
    <property type="match status" value="2"/>
</dbReference>
<dbReference type="GO" id="GO:0031177">
    <property type="term" value="F:phosphopantetheine binding"/>
    <property type="evidence" value="ECO:0007669"/>
    <property type="project" value="InterPro"/>
</dbReference>
<feature type="domain" description="Carrier" evidence="6">
    <location>
        <begin position="1004"/>
        <end position="1079"/>
    </location>
</feature>
<dbReference type="Gene3D" id="3.30.559.10">
    <property type="entry name" value="Chloramphenicol acetyltransferase-like domain"/>
    <property type="match status" value="1"/>
</dbReference>
<evidence type="ECO:0000256" key="1">
    <source>
        <dbReference type="ARBA" id="ARBA00001957"/>
    </source>
</evidence>
<gene>
    <name evidence="7" type="ORF">YA0853_22600</name>
</gene>
<dbReference type="EMBL" id="JAEILH010000037">
    <property type="protein sequence ID" value="MBI6626431.1"/>
    <property type="molecule type" value="Genomic_DNA"/>
</dbReference>
<dbReference type="CDD" id="cd19531">
    <property type="entry name" value="LCL_NRPS-like"/>
    <property type="match status" value="1"/>
</dbReference>
<evidence type="ECO:0000256" key="5">
    <source>
        <dbReference type="ARBA" id="ARBA00022598"/>
    </source>
</evidence>
<dbReference type="InterPro" id="IPR020806">
    <property type="entry name" value="PKS_PP-bd"/>
</dbReference>
<dbReference type="FunFam" id="3.30.559.10:FF:000012">
    <property type="entry name" value="Non-ribosomal peptide synthetase"/>
    <property type="match status" value="1"/>
</dbReference>
<proteinExistence type="inferred from homology"/>
<dbReference type="SUPFAM" id="SSF47336">
    <property type="entry name" value="ACP-like"/>
    <property type="match status" value="1"/>
</dbReference>
<dbReference type="GO" id="GO:0043041">
    <property type="term" value="P:amino acid activation for nonribosomal peptide biosynthetic process"/>
    <property type="evidence" value="ECO:0007669"/>
    <property type="project" value="UniProtKB-ARBA"/>
</dbReference>